<dbReference type="Proteomes" id="UP000192418">
    <property type="component" value="Unassembled WGS sequence"/>
</dbReference>
<accession>A0A1W2B8N8</accession>
<protein>
    <recommendedName>
        <fullName evidence="3">DUF4242 domain-containing protein</fullName>
    </recommendedName>
</protein>
<dbReference type="AlphaFoldDB" id="A0A1W2B8N8"/>
<evidence type="ECO:0000313" key="2">
    <source>
        <dbReference type="Proteomes" id="UP000192418"/>
    </source>
</evidence>
<dbReference type="Gene3D" id="3.30.70.3090">
    <property type="entry name" value="ORF SCO4226, nickel-binding ferredoxin-like monomer"/>
    <property type="match status" value="1"/>
</dbReference>
<name>A0A1W2B8N8_9BACT</name>
<evidence type="ECO:0000313" key="1">
    <source>
        <dbReference type="EMBL" id="SMC69150.1"/>
    </source>
</evidence>
<dbReference type="EMBL" id="FWXY01000007">
    <property type="protein sequence ID" value="SMC69150.1"/>
    <property type="molecule type" value="Genomic_DNA"/>
</dbReference>
<gene>
    <name evidence="1" type="ORF">SAMN02746065_10793</name>
</gene>
<dbReference type="OrthoDB" id="5420024at2"/>
<proteinExistence type="predicted"/>
<dbReference type="InterPro" id="IPR042557">
    <property type="entry name" value="SCO4226"/>
</dbReference>
<keyword evidence="2" id="KW-1185">Reference proteome</keyword>
<evidence type="ECO:0008006" key="3">
    <source>
        <dbReference type="Google" id="ProtNLM"/>
    </source>
</evidence>
<dbReference type="InterPro" id="IPR025336">
    <property type="entry name" value="SCO4226-like"/>
</dbReference>
<dbReference type="Pfam" id="PF14026">
    <property type="entry name" value="SCO4226-like"/>
    <property type="match status" value="1"/>
</dbReference>
<reference evidence="1 2" key="1">
    <citation type="submission" date="2017-04" db="EMBL/GenBank/DDBJ databases">
        <authorList>
            <person name="Afonso C.L."/>
            <person name="Miller P.J."/>
            <person name="Scott M.A."/>
            <person name="Spackman E."/>
            <person name="Goraichik I."/>
            <person name="Dimitrov K.M."/>
            <person name="Suarez D.L."/>
            <person name="Swayne D.E."/>
        </authorList>
    </citation>
    <scope>NUCLEOTIDE SEQUENCE [LARGE SCALE GENOMIC DNA]</scope>
    <source>
        <strain evidence="1 2">DSM 3385</strain>
    </source>
</reference>
<organism evidence="1 2">
    <name type="scientific">Desulfocicer vacuolatum DSM 3385</name>
    <dbReference type="NCBI Taxonomy" id="1121400"/>
    <lineage>
        <taxon>Bacteria</taxon>
        <taxon>Pseudomonadati</taxon>
        <taxon>Thermodesulfobacteriota</taxon>
        <taxon>Desulfobacteria</taxon>
        <taxon>Desulfobacterales</taxon>
        <taxon>Desulfobacteraceae</taxon>
        <taxon>Desulfocicer</taxon>
    </lineage>
</organism>
<sequence length="99" mass="11795">MAKMRQFMTVHKNLDMDLKVVQSNWQKMAKVESATWVRTYFNEKEGIRYCIWLAQDKDVLIKIFDGFNVSYESILPVEETVPDLWGKGWEKHLLEQNLL</sequence>